<accession>A0A5C2RNP2</accession>
<sequence length="165" mass="18560">YLKLHCSPDTTPTFPIVHCESTIFMNFVSTIGAGCAYPALTLRRCGLAWRLRHIEASGVRRRLVILALKGFIFSDHPRNLLPTNYIPPMAYAAGAGCLEMVYLCPYQSRYFGDAGSMVLFFDTTNITLEGLQRTHQPPFGITTLWRWAIDPTTCNAVCVYGDRYL</sequence>
<organism evidence="1 2">
    <name type="scientific">Lentinus tigrinus ALCF2SS1-6</name>
    <dbReference type="NCBI Taxonomy" id="1328759"/>
    <lineage>
        <taxon>Eukaryota</taxon>
        <taxon>Fungi</taxon>
        <taxon>Dikarya</taxon>
        <taxon>Basidiomycota</taxon>
        <taxon>Agaricomycotina</taxon>
        <taxon>Agaricomycetes</taxon>
        <taxon>Polyporales</taxon>
        <taxon>Polyporaceae</taxon>
        <taxon>Lentinus</taxon>
    </lineage>
</organism>
<evidence type="ECO:0000313" key="1">
    <source>
        <dbReference type="EMBL" id="RPD52145.1"/>
    </source>
</evidence>
<proteinExistence type="predicted"/>
<feature type="non-terminal residue" evidence="1">
    <location>
        <position position="165"/>
    </location>
</feature>
<gene>
    <name evidence="1" type="ORF">L227DRAFT_465445</name>
</gene>
<dbReference type="Proteomes" id="UP000313359">
    <property type="component" value="Unassembled WGS sequence"/>
</dbReference>
<evidence type="ECO:0000313" key="2">
    <source>
        <dbReference type="Proteomes" id="UP000313359"/>
    </source>
</evidence>
<dbReference type="OrthoDB" id="2758611at2759"/>
<dbReference type="EMBL" id="ML122414">
    <property type="protein sequence ID" value="RPD52145.1"/>
    <property type="molecule type" value="Genomic_DNA"/>
</dbReference>
<keyword evidence="2" id="KW-1185">Reference proteome</keyword>
<dbReference type="AlphaFoldDB" id="A0A5C2RNP2"/>
<name>A0A5C2RNP2_9APHY</name>
<reference evidence="1" key="1">
    <citation type="journal article" date="2018" name="Genome Biol. Evol.">
        <title>Genomics and development of Lentinus tigrinus, a white-rot wood-decaying mushroom with dimorphic fruiting bodies.</title>
        <authorList>
            <person name="Wu B."/>
            <person name="Xu Z."/>
            <person name="Knudson A."/>
            <person name="Carlson A."/>
            <person name="Chen N."/>
            <person name="Kovaka S."/>
            <person name="LaButti K."/>
            <person name="Lipzen A."/>
            <person name="Pennachio C."/>
            <person name="Riley R."/>
            <person name="Schakwitz W."/>
            <person name="Umezawa K."/>
            <person name="Ohm R.A."/>
            <person name="Grigoriev I.V."/>
            <person name="Nagy L.G."/>
            <person name="Gibbons J."/>
            <person name="Hibbett D."/>
        </authorList>
    </citation>
    <scope>NUCLEOTIDE SEQUENCE [LARGE SCALE GENOMIC DNA]</scope>
    <source>
        <strain evidence="1">ALCF2SS1-6</strain>
    </source>
</reference>
<protein>
    <submittedName>
        <fullName evidence="1">Uncharacterized protein</fullName>
    </submittedName>
</protein>
<feature type="non-terminal residue" evidence="1">
    <location>
        <position position="1"/>
    </location>
</feature>